<dbReference type="SUPFAM" id="SSF52058">
    <property type="entry name" value="L domain-like"/>
    <property type="match status" value="1"/>
</dbReference>
<dbReference type="InterPro" id="IPR003591">
    <property type="entry name" value="Leu-rich_rpt_typical-subtyp"/>
</dbReference>
<feature type="domain" description="PIF1/LRR1 pleckstrin homology" evidence="4">
    <location>
        <begin position="1"/>
        <end position="121"/>
    </location>
</feature>
<evidence type="ECO:0000256" key="2">
    <source>
        <dbReference type="ARBA" id="ARBA00022737"/>
    </source>
</evidence>
<keyword evidence="1" id="KW-0433">Leucine-rich repeat</keyword>
<evidence type="ECO:0000313" key="5">
    <source>
        <dbReference type="EMBL" id="KAK3864251.1"/>
    </source>
</evidence>
<sequence>MRINCEVQVSNRKLPSLSLNNKRGGTRSSLGIGRPPASKADVSNLFIHLCTAQNKQGTKYKVGGNIEAVFTKFVSEGKFTIRFKTPEHDLCVKADPILAKSFLQILKLGIQNKDIEKLHLSSLAPVKQSQIEKPKTKLVISSKQEYPITTAFPYTLENLRVNSVELNRVENRMCKLRKLQILHLGDNLIRELPDALGQMKCLSELHLPSNALTRISPHLFSGPLCHTLHLLDLSDNKIELLPHTLGQLHTLTCLKLDKNLLTKLPVSLGKLTKLRSLSASKNKLVDLPASASHLQLDTLDVYGNPFSATLGVVDSGTLEEVPSLRELLAVSCIGRGLRPTAAEIPATLVTYLESWLKCPCGKICFESHILAHIQLDLKRVSLSITLADPFHTSVPALATLCSRKCKEKLCKR</sequence>
<comment type="caution">
    <text evidence="5">The sequence shown here is derived from an EMBL/GenBank/DDBJ whole genome shotgun (WGS) entry which is preliminary data.</text>
</comment>
<dbReference type="PANTHER" id="PTHR48051:SF52">
    <property type="entry name" value="LEUCINE-RICH REPEAT PROTEIN 1"/>
    <property type="match status" value="1"/>
</dbReference>
<dbReference type="Proteomes" id="UP001286313">
    <property type="component" value="Unassembled WGS sequence"/>
</dbReference>
<dbReference type="Pfam" id="PF13855">
    <property type="entry name" value="LRR_8"/>
    <property type="match status" value="1"/>
</dbReference>
<reference evidence="5" key="1">
    <citation type="submission" date="2023-10" db="EMBL/GenBank/DDBJ databases">
        <title>Genome assemblies of two species of porcelain crab, Petrolisthes cinctipes and Petrolisthes manimaculis (Anomura: Porcellanidae).</title>
        <authorList>
            <person name="Angst P."/>
        </authorList>
    </citation>
    <scope>NUCLEOTIDE SEQUENCE</scope>
    <source>
        <strain evidence="5">PB745_01</strain>
        <tissue evidence="5">Gill</tissue>
    </source>
</reference>
<keyword evidence="2" id="KW-0677">Repeat</keyword>
<dbReference type="PANTHER" id="PTHR48051">
    <property type="match status" value="1"/>
</dbReference>
<dbReference type="SMART" id="SM00369">
    <property type="entry name" value="LRR_TYP"/>
    <property type="match status" value="4"/>
</dbReference>
<dbReference type="GO" id="GO:0005737">
    <property type="term" value="C:cytoplasm"/>
    <property type="evidence" value="ECO:0007669"/>
    <property type="project" value="TreeGrafter"/>
</dbReference>
<dbReference type="InterPro" id="IPR001611">
    <property type="entry name" value="Leu-rich_rpt"/>
</dbReference>
<dbReference type="AlphaFoldDB" id="A0AAE1EZP5"/>
<keyword evidence="3" id="KW-0539">Nucleus</keyword>
<evidence type="ECO:0000256" key="1">
    <source>
        <dbReference type="ARBA" id="ARBA00022614"/>
    </source>
</evidence>
<dbReference type="InterPro" id="IPR057437">
    <property type="entry name" value="PIF1/LRR1_PH"/>
</dbReference>
<evidence type="ECO:0000259" key="4">
    <source>
        <dbReference type="Pfam" id="PF25344"/>
    </source>
</evidence>
<name>A0AAE1EZP5_PETCI</name>
<dbReference type="Gene3D" id="3.80.10.10">
    <property type="entry name" value="Ribonuclease Inhibitor"/>
    <property type="match status" value="1"/>
</dbReference>
<dbReference type="EMBL" id="JAWQEG010003835">
    <property type="protein sequence ID" value="KAK3864251.1"/>
    <property type="molecule type" value="Genomic_DNA"/>
</dbReference>
<dbReference type="Pfam" id="PF25344">
    <property type="entry name" value="PH_LRR1"/>
    <property type="match status" value="1"/>
</dbReference>
<keyword evidence="6" id="KW-1185">Reference proteome</keyword>
<gene>
    <name evidence="5" type="ORF">Pcinc_030040</name>
</gene>
<dbReference type="PROSITE" id="PS51450">
    <property type="entry name" value="LRR"/>
    <property type="match status" value="1"/>
</dbReference>
<evidence type="ECO:0000313" key="6">
    <source>
        <dbReference type="Proteomes" id="UP001286313"/>
    </source>
</evidence>
<organism evidence="5 6">
    <name type="scientific">Petrolisthes cinctipes</name>
    <name type="common">Flat porcelain crab</name>
    <dbReference type="NCBI Taxonomy" id="88211"/>
    <lineage>
        <taxon>Eukaryota</taxon>
        <taxon>Metazoa</taxon>
        <taxon>Ecdysozoa</taxon>
        <taxon>Arthropoda</taxon>
        <taxon>Crustacea</taxon>
        <taxon>Multicrustacea</taxon>
        <taxon>Malacostraca</taxon>
        <taxon>Eumalacostraca</taxon>
        <taxon>Eucarida</taxon>
        <taxon>Decapoda</taxon>
        <taxon>Pleocyemata</taxon>
        <taxon>Anomura</taxon>
        <taxon>Galatheoidea</taxon>
        <taxon>Porcellanidae</taxon>
        <taxon>Petrolisthes</taxon>
    </lineage>
</organism>
<accession>A0AAE1EZP5</accession>
<dbReference type="InterPro" id="IPR032675">
    <property type="entry name" value="LRR_dom_sf"/>
</dbReference>
<protein>
    <recommendedName>
        <fullName evidence="4">PIF1/LRR1 pleckstrin homology domain-containing protein</fullName>
    </recommendedName>
</protein>
<dbReference type="InterPro" id="IPR050216">
    <property type="entry name" value="LRR_domain-containing"/>
</dbReference>
<evidence type="ECO:0000256" key="3">
    <source>
        <dbReference type="ARBA" id="ARBA00023242"/>
    </source>
</evidence>
<proteinExistence type="predicted"/>